<proteinExistence type="predicted"/>
<dbReference type="Gene3D" id="1.10.760.10">
    <property type="entry name" value="Cytochrome c-like domain"/>
    <property type="match status" value="1"/>
</dbReference>
<feature type="binding site" description="covalent" evidence="6">
    <location>
        <position position="46"/>
    </location>
    <ligand>
        <name>heme c</name>
        <dbReference type="ChEBI" id="CHEBI:61717"/>
    </ligand>
</feature>
<feature type="domain" description="Cytochrome c" evidence="8">
    <location>
        <begin position="24"/>
        <end position="110"/>
    </location>
</feature>
<dbReference type="RefSeq" id="WP_137344401.1">
    <property type="nucleotide sequence ID" value="NZ_BSQH01000015.1"/>
</dbReference>
<dbReference type="SUPFAM" id="SSF46626">
    <property type="entry name" value="Cytochrome c"/>
    <property type="match status" value="1"/>
</dbReference>
<dbReference type="PRINTS" id="PR00606">
    <property type="entry name" value="CYTCHROMECID"/>
</dbReference>
<keyword evidence="4" id="KW-0249">Electron transport</keyword>
<keyword evidence="1" id="KW-0813">Transport</keyword>
<dbReference type="InterPro" id="IPR002324">
    <property type="entry name" value="Cyt_c_ID"/>
</dbReference>
<evidence type="ECO:0000256" key="5">
    <source>
        <dbReference type="ARBA" id="ARBA00023004"/>
    </source>
</evidence>
<dbReference type="InterPro" id="IPR036909">
    <property type="entry name" value="Cyt_c-like_dom_sf"/>
</dbReference>
<protein>
    <submittedName>
        <fullName evidence="9">Cytochrome C</fullName>
    </submittedName>
</protein>
<dbReference type="EMBL" id="SZVO01000029">
    <property type="protein sequence ID" value="TKT85699.1"/>
    <property type="molecule type" value="Genomic_DNA"/>
</dbReference>
<comment type="PTM">
    <text evidence="6">Binds 1 heme c group covalently per subunit.</text>
</comment>
<evidence type="ECO:0000256" key="4">
    <source>
        <dbReference type="ARBA" id="ARBA00022982"/>
    </source>
</evidence>
<evidence type="ECO:0000256" key="3">
    <source>
        <dbReference type="ARBA" id="ARBA00022723"/>
    </source>
</evidence>
<keyword evidence="5 6" id="KW-0408">Iron</keyword>
<comment type="caution">
    <text evidence="9">The sequence shown here is derived from an EMBL/GenBank/DDBJ whole genome shotgun (WGS) entry which is preliminary data.</text>
</comment>
<evidence type="ECO:0000256" key="7">
    <source>
        <dbReference type="SAM" id="SignalP"/>
    </source>
</evidence>
<evidence type="ECO:0000313" key="9">
    <source>
        <dbReference type="EMBL" id="TKT85699.1"/>
    </source>
</evidence>
<organism evidence="9 10">
    <name type="scientific">Dyadobacter frigoris</name>
    <dbReference type="NCBI Taxonomy" id="2576211"/>
    <lineage>
        <taxon>Bacteria</taxon>
        <taxon>Pseudomonadati</taxon>
        <taxon>Bacteroidota</taxon>
        <taxon>Cytophagia</taxon>
        <taxon>Cytophagales</taxon>
        <taxon>Spirosomataceae</taxon>
        <taxon>Dyadobacter</taxon>
    </lineage>
</organism>
<evidence type="ECO:0000256" key="1">
    <source>
        <dbReference type="ARBA" id="ARBA00022448"/>
    </source>
</evidence>
<evidence type="ECO:0000313" key="10">
    <source>
        <dbReference type="Proteomes" id="UP000304900"/>
    </source>
</evidence>
<keyword evidence="3 6" id="KW-0479">Metal-binding</keyword>
<feature type="binding site" description="covalent" evidence="6">
    <location>
        <position position="88"/>
    </location>
    <ligand>
        <name>heme c</name>
        <dbReference type="ChEBI" id="CHEBI:61717"/>
    </ligand>
</feature>
<dbReference type="InterPro" id="IPR009056">
    <property type="entry name" value="Cyt_c-like_dom"/>
</dbReference>
<dbReference type="Proteomes" id="UP000304900">
    <property type="component" value="Unassembled WGS sequence"/>
</dbReference>
<keyword evidence="2 6" id="KW-0349">Heme</keyword>
<keyword evidence="7" id="KW-0732">Signal</keyword>
<feature type="chain" id="PRO_5020532096" evidence="7">
    <location>
        <begin position="20"/>
        <end position="112"/>
    </location>
</feature>
<keyword evidence="10" id="KW-1185">Reference proteome</keyword>
<feature type="signal peptide" evidence="7">
    <location>
        <begin position="1"/>
        <end position="19"/>
    </location>
</feature>
<gene>
    <name evidence="9" type="ORF">FDK13_33605</name>
</gene>
<dbReference type="GO" id="GO:0009055">
    <property type="term" value="F:electron transfer activity"/>
    <property type="evidence" value="ECO:0007669"/>
    <property type="project" value="InterPro"/>
</dbReference>
<dbReference type="GO" id="GO:0020037">
    <property type="term" value="F:heme binding"/>
    <property type="evidence" value="ECO:0007669"/>
    <property type="project" value="InterPro"/>
</dbReference>
<dbReference type="GO" id="GO:0005506">
    <property type="term" value="F:iron ion binding"/>
    <property type="evidence" value="ECO:0007669"/>
    <property type="project" value="InterPro"/>
</dbReference>
<dbReference type="PROSITE" id="PS51007">
    <property type="entry name" value="CYTC"/>
    <property type="match status" value="1"/>
</dbReference>
<dbReference type="OrthoDB" id="9814063at2"/>
<dbReference type="AlphaFoldDB" id="A0A4U6CMX4"/>
<accession>A0A4U6CMX4</accession>
<evidence type="ECO:0000259" key="8">
    <source>
        <dbReference type="PROSITE" id="PS51007"/>
    </source>
</evidence>
<evidence type="ECO:0000256" key="2">
    <source>
        <dbReference type="ARBA" id="ARBA00022617"/>
    </source>
</evidence>
<name>A0A4U6CMX4_9BACT</name>
<sequence>MNNLFVVAAALLFSASVCLGQHNGHAAKIPENVEKLLQKHACLACHKADTRVVGPAYLEVAKKKYSKEQILELVYNPKPANWPGYPPMSPMKHVPKEDVLVIAGWINSLAKK</sequence>
<reference evidence="9 10" key="1">
    <citation type="submission" date="2019-05" db="EMBL/GenBank/DDBJ databases">
        <title>Dyadobacter AR-3-8 sp. nov., isolated from arctic soil.</title>
        <authorList>
            <person name="Chaudhary D.K."/>
        </authorList>
    </citation>
    <scope>NUCLEOTIDE SEQUENCE [LARGE SCALE GENOMIC DNA]</scope>
    <source>
        <strain evidence="9 10">AR-3-8</strain>
    </source>
</reference>
<feature type="binding site" description="covalent" evidence="6">
    <location>
        <position position="42"/>
    </location>
    <ligand>
        <name>heme c</name>
        <dbReference type="ChEBI" id="CHEBI:61717"/>
    </ligand>
</feature>
<evidence type="ECO:0000256" key="6">
    <source>
        <dbReference type="PIRSR" id="PIRSR602324-1"/>
    </source>
</evidence>